<dbReference type="GeneID" id="84216845"/>
<dbReference type="Proteomes" id="UP001224926">
    <property type="component" value="Plasmid unnamed3"/>
</dbReference>
<evidence type="ECO:0000256" key="1">
    <source>
        <dbReference type="SAM" id="MobiDB-lite"/>
    </source>
</evidence>
<dbReference type="AlphaFoldDB" id="A0AAF0PGR2"/>
<feature type="compositionally biased region" description="Acidic residues" evidence="1">
    <location>
        <begin position="420"/>
        <end position="430"/>
    </location>
</feature>
<feature type="region of interest" description="Disordered" evidence="1">
    <location>
        <begin position="370"/>
        <end position="479"/>
    </location>
</feature>
<feature type="region of interest" description="Disordered" evidence="1">
    <location>
        <begin position="269"/>
        <end position="288"/>
    </location>
</feature>
<sequence length="479" mass="53395">MTERFEFATKQAADLFREENEEYLCSDDDRRLKTVALSSDTPERVLEEAAIETAVTRAERDGTSQLPLEEDERDAIDFSEGRASVPWARSIKAIMRAEGVDDWLSHLDPTLSVDEHREVAKRAARDEQGDRLDAEDSVDDKLASVEGFRDGQCGTAETHCEDGDDEACEFLVDECGVDEDEVQSLLTDFDEEIPEDEVEGRWLGALKQAWQGYYAATHAIEDAIETTREARRDAEAAAKAINGVRKAHGQDPIEEFRDLEEALSKLAAEGSVAADAGDTEPEDDLEDPEVLERDVGSWVFEGDDDEPKWRLKRDRMDGGELLVTVATDGGRAEVIVGNLDELVREVLGNYPARREALEAAVEWMEDHPDGVPTEWFYGTDEDDAGDDDRRDDQGPLLADDRHVEDDAGDDDRRDDGQDALLEDLPDEGDDGPSREFRAAQQDGYLRQGDSDDPDEREGLGQFGARRSDTQALEDFESDA</sequence>
<feature type="compositionally biased region" description="Acidic residues" evidence="1">
    <location>
        <begin position="277"/>
        <end position="288"/>
    </location>
</feature>
<dbReference type="RefSeq" id="WP_144240361.1">
    <property type="nucleotide sequence ID" value="NZ_CP101876.1"/>
</dbReference>
<evidence type="ECO:0000313" key="2">
    <source>
        <dbReference type="EMBL" id="WMT10376.1"/>
    </source>
</evidence>
<gene>
    <name evidence="2" type="ORF">NP511_22865</name>
</gene>
<protein>
    <submittedName>
        <fullName evidence="2">Uncharacterized protein</fullName>
    </submittedName>
</protein>
<organism evidence="2 3">
    <name type="scientific">Natrinema thermotolerans</name>
    <dbReference type="NCBI Taxonomy" id="121872"/>
    <lineage>
        <taxon>Archaea</taxon>
        <taxon>Methanobacteriati</taxon>
        <taxon>Methanobacteriota</taxon>
        <taxon>Stenosarchaea group</taxon>
        <taxon>Halobacteria</taxon>
        <taxon>Halobacteriales</taxon>
        <taxon>Natrialbaceae</taxon>
        <taxon>Natrinema</taxon>
    </lineage>
</organism>
<proteinExistence type="predicted"/>
<keyword evidence="3" id="KW-1185">Reference proteome</keyword>
<dbReference type="EMBL" id="CP101876">
    <property type="protein sequence ID" value="WMT10376.1"/>
    <property type="molecule type" value="Genomic_DNA"/>
</dbReference>
<evidence type="ECO:0000313" key="3">
    <source>
        <dbReference type="Proteomes" id="UP001224926"/>
    </source>
</evidence>
<name>A0AAF0PGR2_9EURY</name>
<keyword evidence="2" id="KW-0614">Plasmid</keyword>
<geneLocation type="plasmid" evidence="2 3">
    <name>unnamed3</name>
</geneLocation>
<reference evidence="2 3" key="1">
    <citation type="submission" date="2022-07" db="EMBL/GenBank/DDBJ databases">
        <title>Two temperate virus in Haloterrigena jeotgali A29.</title>
        <authorList>
            <person name="Deng X."/>
        </authorList>
    </citation>
    <scope>NUCLEOTIDE SEQUENCE [LARGE SCALE GENOMIC DNA]</scope>
    <source>
        <strain evidence="2 3">A29</strain>
        <plasmid evidence="2 3">unnamed3</plasmid>
    </source>
</reference>
<feature type="region of interest" description="Disordered" evidence="1">
    <location>
        <begin position="118"/>
        <end position="139"/>
    </location>
</feature>
<feature type="compositionally biased region" description="Basic and acidic residues" evidence="1">
    <location>
        <begin position="387"/>
        <end position="416"/>
    </location>
</feature>
<accession>A0AAF0PGR2</accession>